<accession>A0A672NGH7</accession>
<keyword evidence="1" id="KW-0175">Coiled coil</keyword>
<dbReference type="OMA" id="GEQRQHR"/>
<gene>
    <name evidence="3" type="primary">ccdc191</name>
</gene>
<protein>
    <submittedName>
        <fullName evidence="3">Coiled-coil domain-containing protein 191-like</fullName>
    </submittedName>
</protein>
<evidence type="ECO:0000256" key="2">
    <source>
        <dbReference type="SAM" id="MobiDB-lite"/>
    </source>
</evidence>
<feature type="coiled-coil region" evidence="1">
    <location>
        <begin position="353"/>
        <end position="387"/>
    </location>
</feature>
<evidence type="ECO:0000313" key="3">
    <source>
        <dbReference type="Ensembl" id="ENSSGRP00000049354.1"/>
    </source>
</evidence>
<dbReference type="InParanoid" id="A0A672NGH7"/>
<evidence type="ECO:0000256" key="1">
    <source>
        <dbReference type="SAM" id="Coils"/>
    </source>
</evidence>
<dbReference type="Ensembl" id="ENSSGRT00000052740.1">
    <property type="protein sequence ID" value="ENSSGRP00000049354.1"/>
    <property type="gene ID" value="ENSSGRG00000026231.1"/>
</dbReference>
<feature type="region of interest" description="Disordered" evidence="2">
    <location>
        <begin position="186"/>
        <end position="208"/>
    </location>
</feature>
<reference evidence="3" key="2">
    <citation type="submission" date="2025-09" db="UniProtKB">
        <authorList>
            <consortium name="Ensembl"/>
        </authorList>
    </citation>
    <scope>IDENTIFICATION</scope>
</reference>
<feature type="region of interest" description="Disordered" evidence="2">
    <location>
        <begin position="428"/>
        <end position="523"/>
    </location>
</feature>
<dbReference type="PANTHER" id="PTHR22028">
    <property type="entry name" value="SFI1 SPINDLE BODY DOMAIN-CONTAINING PROTEIN-RELATED"/>
    <property type="match status" value="1"/>
</dbReference>
<evidence type="ECO:0000313" key="4">
    <source>
        <dbReference type="Proteomes" id="UP000472262"/>
    </source>
</evidence>
<dbReference type="InterPro" id="IPR052270">
    <property type="entry name" value="CACF_protein"/>
</dbReference>
<feature type="compositionally biased region" description="Basic and acidic residues" evidence="2">
    <location>
        <begin position="449"/>
        <end position="523"/>
    </location>
</feature>
<name>A0A672NGH7_SINGR</name>
<dbReference type="PANTHER" id="PTHR22028:SF5">
    <property type="entry name" value="COILED-COIL DOMAIN-CONTAINING PROTEIN 191"/>
    <property type="match status" value="1"/>
</dbReference>
<dbReference type="Proteomes" id="UP000472262">
    <property type="component" value="Unassembled WGS sequence"/>
</dbReference>
<keyword evidence="4" id="KW-1185">Reference proteome</keyword>
<proteinExistence type="predicted"/>
<organism evidence="3 4">
    <name type="scientific">Sinocyclocheilus grahami</name>
    <name type="common">Dianchi golden-line fish</name>
    <name type="synonym">Barbus grahami</name>
    <dbReference type="NCBI Taxonomy" id="75366"/>
    <lineage>
        <taxon>Eukaryota</taxon>
        <taxon>Metazoa</taxon>
        <taxon>Chordata</taxon>
        <taxon>Craniata</taxon>
        <taxon>Vertebrata</taxon>
        <taxon>Euteleostomi</taxon>
        <taxon>Actinopterygii</taxon>
        <taxon>Neopterygii</taxon>
        <taxon>Teleostei</taxon>
        <taxon>Ostariophysi</taxon>
        <taxon>Cypriniformes</taxon>
        <taxon>Cyprinidae</taxon>
        <taxon>Cyprininae</taxon>
        <taxon>Sinocyclocheilus</taxon>
    </lineage>
</organism>
<sequence>MAYPTHRPDIFRWKTTKTKTPGSNNKVQLNENDIKQWVKRVEKASEFAVAEVFSIKKPCGGKNSMTLQTVEQLQDHDDAYSEAQSILSEWMNQKLRLELEMGDDEEEEEMEESKQLVKTTQSSYNNFDDMYFHLAQEEENSVVHNFLQDLMETEVLDMGIVEDLKVNSNQNKKRWRDPSITMEVRHKQVKENRTRRDAERDKLQKEKEALREAREEAWQLEKEKQRKKRQEARRQEELIQQEMIRLRREMEEKRSVEQLARNMERERLQKQRATENSLIPKHHNSTQKKQNKDLQLKLKKLEAKVHLLNLQCMHRHFTAWYSVILERRVRMGKAAALCDWRRQLKAWRAWRALVWARREEKEAERTEEELRLEHRRCQQAVESHRRRLLRHCLSDWRVWCQVERHRKELLQQQETTRQKMAALINAAASRKLGAEKSPPVTNTPETLTMEERAQQRAEHRREIEERRRQKQEEKLAQMKAAEEEKLRAEEEEKLKEIERKKEEKRQQRKRELEKQKRAEREQELSKRAAQHYLRTLLLRRGLAPWKSLLEQSHVNTQSAVDHYTVALQRRCFCSWLQSVDEAHAEREASANQLYHRILLQRAVCSWKRLKDLRFILEARAERFHRTRTQRKVFMALLDHATEEQITAWDNEQRAEQHNSRRAVKKCFAGWRRLPVVLREEKEREARREQLRRKVAEILPDFRSSPMDSLWRSVNPL</sequence>
<reference evidence="3" key="1">
    <citation type="submission" date="2025-08" db="UniProtKB">
        <authorList>
            <consortium name="Ensembl"/>
        </authorList>
    </citation>
    <scope>IDENTIFICATION</scope>
</reference>
<dbReference type="AlphaFoldDB" id="A0A672NGH7"/>